<evidence type="ECO:0000256" key="3">
    <source>
        <dbReference type="ARBA" id="ARBA00022723"/>
    </source>
</evidence>
<dbReference type="Proteomes" id="UP000509367">
    <property type="component" value="Chromosome"/>
</dbReference>
<dbReference type="InterPro" id="IPR015813">
    <property type="entry name" value="Pyrv/PenolPyrv_kinase-like_dom"/>
</dbReference>
<evidence type="ECO:0000313" key="8">
    <source>
        <dbReference type="EMBL" id="QKV19865.1"/>
    </source>
</evidence>
<feature type="binding site" evidence="6">
    <location>
        <position position="129"/>
    </location>
    <ligand>
        <name>Mg(2+)</name>
        <dbReference type="ChEBI" id="CHEBI:18420"/>
    </ligand>
</feature>
<organism evidence="8 9">
    <name type="scientific">Oricola thermophila</name>
    <dbReference type="NCBI Taxonomy" id="2742145"/>
    <lineage>
        <taxon>Bacteria</taxon>
        <taxon>Pseudomonadati</taxon>
        <taxon>Pseudomonadota</taxon>
        <taxon>Alphaproteobacteria</taxon>
        <taxon>Hyphomicrobiales</taxon>
        <taxon>Ahrensiaceae</taxon>
        <taxon>Oricola</taxon>
    </lineage>
</organism>
<dbReference type="Gene3D" id="3.20.20.60">
    <property type="entry name" value="Phosphoenolpyruvate-binding domains"/>
    <property type="match status" value="1"/>
</dbReference>
<dbReference type="RefSeq" id="WP_175277756.1">
    <property type="nucleotide sequence ID" value="NZ_CP054836.1"/>
</dbReference>
<keyword evidence="8" id="KW-0456">Lyase</keyword>
<dbReference type="GO" id="GO:0000287">
    <property type="term" value="F:magnesium ion binding"/>
    <property type="evidence" value="ECO:0007669"/>
    <property type="project" value="TreeGrafter"/>
</dbReference>
<dbReference type="GO" id="GO:0016829">
    <property type="term" value="F:lyase activity"/>
    <property type="evidence" value="ECO:0007669"/>
    <property type="project" value="UniProtKB-KW"/>
</dbReference>
<dbReference type="PANTHER" id="PTHR32308:SF10">
    <property type="entry name" value="CITRATE LYASE SUBUNIT BETA"/>
    <property type="match status" value="1"/>
</dbReference>
<dbReference type="InterPro" id="IPR005000">
    <property type="entry name" value="Aldolase/citrate-lyase_domain"/>
</dbReference>
<protein>
    <submittedName>
        <fullName evidence="8">CoA ester lyase</fullName>
    </submittedName>
</protein>
<name>A0A6N1VJE4_9HYPH</name>
<evidence type="ECO:0000313" key="9">
    <source>
        <dbReference type="Proteomes" id="UP000509367"/>
    </source>
</evidence>
<gene>
    <name evidence="8" type="ORF">HTY61_16100</name>
</gene>
<comment type="cofactor">
    <cofactor evidence="1">
        <name>Mg(2+)</name>
        <dbReference type="ChEBI" id="CHEBI:18420"/>
    </cofactor>
</comment>
<dbReference type="EMBL" id="CP054836">
    <property type="protein sequence ID" value="QKV19865.1"/>
    <property type="molecule type" value="Genomic_DNA"/>
</dbReference>
<dbReference type="KEGG" id="orm:HTY61_16100"/>
<dbReference type="PIRSF" id="PIRSF015582">
    <property type="entry name" value="Cit_lyase_B"/>
    <property type="match status" value="1"/>
</dbReference>
<dbReference type="GO" id="GO:0006107">
    <property type="term" value="P:oxaloacetate metabolic process"/>
    <property type="evidence" value="ECO:0007669"/>
    <property type="project" value="TreeGrafter"/>
</dbReference>
<comment type="similarity">
    <text evidence="2">Belongs to the HpcH/HpaI aldolase family.</text>
</comment>
<dbReference type="Pfam" id="PF03328">
    <property type="entry name" value="HpcH_HpaI"/>
    <property type="match status" value="1"/>
</dbReference>
<keyword evidence="4 6" id="KW-0460">Magnesium</keyword>
<dbReference type="InterPro" id="IPR011206">
    <property type="entry name" value="Citrate_lyase_beta/mcl1/mcl2"/>
</dbReference>
<evidence type="ECO:0000256" key="5">
    <source>
        <dbReference type="PIRSR" id="PIRSR015582-1"/>
    </source>
</evidence>
<dbReference type="InterPro" id="IPR040442">
    <property type="entry name" value="Pyrv_kinase-like_dom_sf"/>
</dbReference>
<sequence length="293" mass="31654">MTRRPLRLRRSVLYVPAANGKAVAKSPTLACDAVIYDLEDAVAPAAKEEARERLRDHFAAHPESRHERVIRINALSSEYGPEDLLAARACRPDAILVPKVDVPAEVADVADMLAETDAADAIRLWAMMETPKAILNVARIAEWGETPGSRLDCLVVGANDLAKDLRLPGPGRDALKPLLMQLVVAARASGLDVIDAVFNAFRDEGGFAAECAEAAGMGFDGKTLIHPLQIEPANRAFAISPEREAEAASIVAAFDMPENREVGVINLDGRMVERLHLEDARRTLALAAMQRGT</sequence>
<feature type="binding site" evidence="5">
    <location>
        <position position="129"/>
    </location>
    <ligand>
        <name>substrate</name>
    </ligand>
</feature>
<keyword evidence="3 6" id="KW-0479">Metal-binding</keyword>
<feature type="binding site" evidence="6">
    <location>
        <position position="160"/>
    </location>
    <ligand>
        <name>Mg(2+)</name>
        <dbReference type="ChEBI" id="CHEBI:18420"/>
    </ligand>
</feature>
<accession>A0A6N1VJE4</accession>
<evidence type="ECO:0000259" key="7">
    <source>
        <dbReference type="Pfam" id="PF03328"/>
    </source>
</evidence>
<dbReference type="SUPFAM" id="SSF51621">
    <property type="entry name" value="Phosphoenolpyruvate/pyruvate domain"/>
    <property type="match status" value="1"/>
</dbReference>
<dbReference type="AlphaFoldDB" id="A0A6N1VJE4"/>
<evidence type="ECO:0000256" key="4">
    <source>
        <dbReference type="ARBA" id="ARBA00022842"/>
    </source>
</evidence>
<feature type="binding site" evidence="5">
    <location>
        <position position="71"/>
    </location>
    <ligand>
        <name>substrate</name>
    </ligand>
</feature>
<evidence type="ECO:0000256" key="1">
    <source>
        <dbReference type="ARBA" id="ARBA00001946"/>
    </source>
</evidence>
<dbReference type="PANTHER" id="PTHR32308">
    <property type="entry name" value="LYASE BETA SUBUNIT, PUTATIVE (AFU_ORTHOLOGUE AFUA_4G13030)-RELATED"/>
    <property type="match status" value="1"/>
</dbReference>
<evidence type="ECO:0000256" key="2">
    <source>
        <dbReference type="ARBA" id="ARBA00005568"/>
    </source>
</evidence>
<keyword evidence="9" id="KW-1185">Reference proteome</keyword>
<reference evidence="8 9" key="1">
    <citation type="submission" date="2020-06" db="EMBL/GenBank/DDBJ databases">
        <title>Oricola thermophila sp. nov. isolated from a tidal sediments.</title>
        <authorList>
            <person name="Kwon K.K."/>
            <person name="Yang S.-H."/>
            <person name="Park M.-J."/>
        </authorList>
    </citation>
    <scope>NUCLEOTIDE SEQUENCE [LARGE SCALE GENOMIC DNA]</scope>
    <source>
        <strain evidence="8 9">MEBiC13590</strain>
    </source>
</reference>
<feature type="domain" description="HpcH/HpaI aldolase/citrate lyase" evidence="7">
    <location>
        <begin position="10"/>
        <end position="227"/>
    </location>
</feature>
<evidence type="ECO:0000256" key="6">
    <source>
        <dbReference type="PIRSR" id="PIRSR015582-2"/>
    </source>
</evidence>
<proteinExistence type="inferred from homology"/>